<evidence type="ECO:0000256" key="1">
    <source>
        <dbReference type="SAM" id="MobiDB-lite"/>
    </source>
</evidence>
<organism evidence="3 4">
    <name type="scientific">Dactylosporangium aurantiacum</name>
    <dbReference type="NCBI Taxonomy" id="35754"/>
    <lineage>
        <taxon>Bacteria</taxon>
        <taxon>Bacillati</taxon>
        <taxon>Actinomycetota</taxon>
        <taxon>Actinomycetes</taxon>
        <taxon>Micromonosporales</taxon>
        <taxon>Micromonosporaceae</taxon>
        <taxon>Dactylosporangium</taxon>
    </lineage>
</organism>
<keyword evidence="4" id="KW-1185">Reference proteome</keyword>
<accession>A0A9Q9MG00</accession>
<feature type="compositionally biased region" description="Basic and acidic residues" evidence="1">
    <location>
        <begin position="1"/>
        <end position="18"/>
    </location>
</feature>
<feature type="region of interest" description="Disordered" evidence="1">
    <location>
        <begin position="62"/>
        <end position="112"/>
    </location>
</feature>
<keyword evidence="2" id="KW-0472">Membrane</keyword>
<feature type="compositionally biased region" description="Pro residues" evidence="1">
    <location>
        <begin position="65"/>
        <end position="79"/>
    </location>
</feature>
<evidence type="ECO:0000256" key="2">
    <source>
        <dbReference type="SAM" id="Phobius"/>
    </source>
</evidence>
<feature type="transmembrane region" description="Helical" evidence="2">
    <location>
        <begin position="42"/>
        <end position="61"/>
    </location>
</feature>
<evidence type="ECO:0000313" key="3">
    <source>
        <dbReference type="EMBL" id="UWZ55029.1"/>
    </source>
</evidence>
<feature type="region of interest" description="Disordered" evidence="1">
    <location>
        <begin position="1"/>
        <end position="33"/>
    </location>
</feature>
<feature type="compositionally biased region" description="Low complexity" evidence="1">
    <location>
        <begin position="80"/>
        <end position="110"/>
    </location>
</feature>
<sequence length="266" mass="27946">MTERDPLRTRFDAFRDQSVRAASAPPVEEIPRRLRRTRRRRTVAAVVAAIAVVAVVTLPSWSRGGPPPIPATSPTPSPTPSASVSLQAAPPAGTASSPSSAASSPSRTAACGTSARGLPLLADGRTEAQLTVNGSNALVPVPANIFEVCPAARIPFAHVTWGWDVNRQQYVQVYNASSALTRTQPSVPKPSAYSGMNSCGVVDVLVAGTRPAPSSIPRSVQDGPEPSPTFINSMMKNNQVMVYLSVVYSNAELATRSFCQPTSPTA</sequence>
<keyword evidence="2" id="KW-1133">Transmembrane helix</keyword>
<dbReference type="AlphaFoldDB" id="A0A9Q9MG00"/>
<protein>
    <submittedName>
        <fullName evidence="3">Uncharacterized protein</fullName>
    </submittedName>
</protein>
<dbReference type="Proteomes" id="UP001058003">
    <property type="component" value="Chromosome"/>
</dbReference>
<gene>
    <name evidence="3" type="ORF">Daura_01715</name>
</gene>
<keyword evidence="2" id="KW-0812">Transmembrane</keyword>
<reference evidence="3" key="1">
    <citation type="submission" date="2021-04" db="EMBL/GenBank/DDBJ databases">
        <title>Dactylosporangium aurantiacum NRRL B-8018 full assembly.</title>
        <authorList>
            <person name="Hartkoorn R.C."/>
            <person name="Beaudoing E."/>
            <person name="Hot D."/>
        </authorList>
    </citation>
    <scope>NUCLEOTIDE SEQUENCE</scope>
    <source>
        <strain evidence="3">NRRL B-8018</strain>
    </source>
</reference>
<dbReference type="EMBL" id="CP073767">
    <property type="protein sequence ID" value="UWZ55029.1"/>
    <property type="molecule type" value="Genomic_DNA"/>
</dbReference>
<proteinExistence type="predicted"/>
<evidence type="ECO:0000313" key="4">
    <source>
        <dbReference type="Proteomes" id="UP001058003"/>
    </source>
</evidence>
<dbReference type="KEGG" id="daur:Daura_01715"/>
<name>A0A9Q9MG00_9ACTN</name>
<dbReference type="RefSeq" id="WP_033363154.1">
    <property type="nucleotide sequence ID" value="NZ_CP073767.1"/>
</dbReference>